<dbReference type="GO" id="GO:0005737">
    <property type="term" value="C:cytoplasm"/>
    <property type="evidence" value="ECO:0007669"/>
    <property type="project" value="TreeGrafter"/>
</dbReference>
<accession>A0A9D1LSD3</accession>
<comment type="caution">
    <text evidence="1">The sequence shown here is derived from an EMBL/GenBank/DDBJ whole genome shotgun (WGS) entry which is preliminary data.</text>
</comment>
<proteinExistence type="predicted"/>
<reference evidence="1" key="2">
    <citation type="journal article" date="2021" name="PeerJ">
        <title>Extensive microbial diversity within the chicken gut microbiome revealed by metagenomics and culture.</title>
        <authorList>
            <person name="Gilroy R."/>
            <person name="Ravi A."/>
            <person name="Getino M."/>
            <person name="Pursley I."/>
            <person name="Horton D.L."/>
            <person name="Alikhan N.F."/>
            <person name="Baker D."/>
            <person name="Gharbi K."/>
            <person name="Hall N."/>
            <person name="Watson M."/>
            <person name="Adriaenssens E.M."/>
            <person name="Foster-Nyarko E."/>
            <person name="Jarju S."/>
            <person name="Secka A."/>
            <person name="Antonio M."/>
            <person name="Oren A."/>
            <person name="Chaudhuri R.R."/>
            <person name="La Ragione R."/>
            <person name="Hildebrand F."/>
            <person name="Pallen M.J."/>
        </authorList>
    </citation>
    <scope>NUCLEOTIDE SEQUENCE</scope>
    <source>
        <strain evidence="1">ChiSxjej2B14-8506</strain>
    </source>
</reference>
<protein>
    <submittedName>
        <fullName evidence="1">Amidohydrolase</fullName>
    </submittedName>
</protein>
<gene>
    <name evidence="1" type="ORF">IAC59_07405</name>
</gene>
<dbReference type="PANTHER" id="PTHR30575">
    <property type="entry name" value="PEPTIDASE M20"/>
    <property type="match status" value="1"/>
</dbReference>
<dbReference type="InterPro" id="IPR052030">
    <property type="entry name" value="Peptidase_M20/M20A_hydrolases"/>
</dbReference>
<dbReference type="PIRSF" id="PIRSF037227">
    <property type="entry name" value="Aminobenzoyl-glu_utiliz_pB"/>
    <property type="match status" value="1"/>
</dbReference>
<dbReference type="SUPFAM" id="SSF53187">
    <property type="entry name" value="Zn-dependent exopeptidases"/>
    <property type="match status" value="1"/>
</dbReference>
<dbReference type="FunFam" id="3.30.70.360:FF:000004">
    <property type="entry name" value="Peptidase M20 domain-containing protein 2"/>
    <property type="match status" value="1"/>
</dbReference>
<organism evidence="1 2">
    <name type="scientific">Candidatus Fimadaptatus faecigallinarum</name>
    <dbReference type="NCBI Taxonomy" id="2840814"/>
    <lineage>
        <taxon>Bacteria</taxon>
        <taxon>Bacillati</taxon>
        <taxon>Bacillota</taxon>
        <taxon>Clostridia</taxon>
        <taxon>Eubacteriales</taxon>
        <taxon>Candidatus Fimadaptatus</taxon>
    </lineage>
</organism>
<dbReference type="EMBL" id="DVNK01000044">
    <property type="protein sequence ID" value="HIU47070.1"/>
    <property type="molecule type" value="Genomic_DNA"/>
</dbReference>
<dbReference type="GO" id="GO:0071713">
    <property type="term" value="F:para-aminobenzoyl-glutamate hydrolase activity"/>
    <property type="evidence" value="ECO:0007669"/>
    <property type="project" value="TreeGrafter"/>
</dbReference>
<dbReference type="SUPFAM" id="SSF55031">
    <property type="entry name" value="Bacterial exopeptidase dimerisation domain"/>
    <property type="match status" value="1"/>
</dbReference>
<reference evidence="1" key="1">
    <citation type="submission" date="2020-10" db="EMBL/GenBank/DDBJ databases">
        <authorList>
            <person name="Gilroy R."/>
        </authorList>
    </citation>
    <scope>NUCLEOTIDE SEQUENCE</scope>
    <source>
        <strain evidence="1">ChiSxjej2B14-8506</strain>
    </source>
</reference>
<dbReference type="InterPro" id="IPR017145">
    <property type="entry name" value="Aminobenzoyl-glu_utiliz_pB"/>
</dbReference>
<dbReference type="Gene3D" id="3.40.630.10">
    <property type="entry name" value="Zn peptidases"/>
    <property type="match status" value="2"/>
</dbReference>
<dbReference type="GO" id="GO:0046657">
    <property type="term" value="P:folic acid catabolic process"/>
    <property type="evidence" value="ECO:0007669"/>
    <property type="project" value="TreeGrafter"/>
</dbReference>
<dbReference type="PANTHER" id="PTHR30575:SF0">
    <property type="entry name" value="XAA-ARG DIPEPTIDASE"/>
    <property type="match status" value="1"/>
</dbReference>
<dbReference type="GO" id="GO:0016805">
    <property type="term" value="F:dipeptidase activity"/>
    <property type="evidence" value="ECO:0007669"/>
    <property type="project" value="TreeGrafter"/>
</dbReference>
<evidence type="ECO:0000313" key="2">
    <source>
        <dbReference type="Proteomes" id="UP000824123"/>
    </source>
</evidence>
<dbReference type="Gene3D" id="3.30.70.360">
    <property type="match status" value="1"/>
</dbReference>
<name>A0A9D1LSD3_9FIRM</name>
<dbReference type="NCBIfam" id="TIGR01891">
    <property type="entry name" value="amidohydrolases"/>
    <property type="match status" value="1"/>
</dbReference>
<sequence length="466" mass="51358">MNDYTQALSELVYQAWRDAEPGFREFKCSRAQVDYLRKMGFDVTENIADTQTGYMASWGSGKPVIALLGEFDALYGLSQQADCTTETPQPGMNMGQGCGHHLLGVGAIAAGLMLRDIMQQKGYKGTVRIYGCPGEESGSGKAYMARDGAFDDCDVAITWHPSLFHMVSTGSSQSCIQCYFRFKGIAAHAAGAPHLGRSALDAVELMNVGVNYLREHMEDGERVHYAITDPGGASPNVVQAHAESRYLVRSTTNPKCEKLYDRVKRIAQGAALMTDTELEIVFDEGLSNTVPNFVLEDVMAQAFRELGVPEYTPQEREYAQRFKDTFPIEGTLSDLPSSALDRDALVRNVRESALCDYFIETAHSDKCEMGSTDVGDVSWVVPTCTANVNCYGYGAGSHSWQWVAQGKSSIAVKGMLHAGRVMARTAELLLEKPELIKQARAELDRRLDGDKYKSLIPNDIKPHYFD</sequence>
<dbReference type="Proteomes" id="UP000824123">
    <property type="component" value="Unassembled WGS sequence"/>
</dbReference>
<evidence type="ECO:0000313" key="1">
    <source>
        <dbReference type="EMBL" id="HIU47070.1"/>
    </source>
</evidence>
<dbReference type="InterPro" id="IPR036264">
    <property type="entry name" value="Bact_exopeptidase_dim_dom"/>
</dbReference>
<dbReference type="AlphaFoldDB" id="A0A9D1LSD3"/>
<dbReference type="InterPro" id="IPR017439">
    <property type="entry name" value="Amidohydrolase"/>
</dbReference>